<reference evidence="4" key="1">
    <citation type="journal article" date="2022" name="bioRxiv">
        <title>Genomics of Preaxostyla Flagellates Illuminates Evolutionary Transitions and the Path Towards Mitochondrial Loss.</title>
        <authorList>
            <person name="Novak L.V.F."/>
            <person name="Treitli S.C."/>
            <person name="Pyrih J."/>
            <person name="Halakuc P."/>
            <person name="Pipaliya S.V."/>
            <person name="Vacek V."/>
            <person name="Brzon O."/>
            <person name="Soukal P."/>
            <person name="Eme L."/>
            <person name="Dacks J.B."/>
            <person name="Karnkowska A."/>
            <person name="Elias M."/>
            <person name="Hampl V."/>
        </authorList>
    </citation>
    <scope>NUCLEOTIDE SEQUENCE</scope>
    <source>
        <strain evidence="4">RCP-MX</strain>
    </source>
</reference>
<dbReference type="PRINTS" id="PR00328">
    <property type="entry name" value="SAR1GTPBP"/>
</dbReference>
<organism evidence="4 5">
    <name type="scientific">Paratrimastix pyriformis</name>
    <dbReference type="NCBI Taxonomy" id="342808"/>
    <lineage>
        <taxon>Eukaryota</taxon>
        <taxon>Metamonada</taxon>
        <taxon>Preaxostyla</taxon>
        <taxon>Paratrimastigidae</taxon>
        <taxon>Paratrimastix</taxon>
    </lineage>
</organism>
<evidence type="ECO:0000256" key="3">
    <source>
        <dbReference type="RuleBase" id="RU003925"/>
    </source>
</evidence>
<dbReference type="Pfam" id="PF00025">
    <property type="entry name" value="Arf"/>
    <property type="match status" value="1"/>
</dbReference>
<dbReference type="EMBL" id="JAPMOS010000015">
    <property type="protein sequence ID" value="KAJ4460069.1"/>
    <property type="molecule type" value="Genomic_DNA"/>
</dbReference>
<dbReference type="Gene3D" id="3.40.50.300">
    <property type="entry name" value="P-loop containing nucleotide triphosphate hydrolases"/>
    <property type="match status" value="1"/>
</dbReference>
<evidence type="ECO:0000313" key="4">
    <source>
        <dbReference type="EMBL" id="KAJ4460069.1"/>
    </source>
</evidence>
<comment type="caution">
    <text evidence="4">The sequence shown here is derived from an EMBL/GenBank/DDBJ whole genome shotgun (WGS) entry which is preliminary data.</text>
</comment>
<proteinExistence type="inferred from homology"/>
<dbReference type="PROSITE" id="PS51417">
    <property type="entry name" value="ARF"/>
    <property type="match status" value="1"/>
</dbReference>
<dbReference type="SMART" id="SM00178">
    <property type="entry name" value="SAR"/>
    <property type="match status" value="1"/>
</dbReference>
<evidence type="ECO:0000313" key="5">
    <source>
        <dbReference type="Proteomes" id="UP001141327"/>
    </source>
</evidence>
<name>A0ABQ8URT8_9EUKA</name>
<keyword evidence="5" id="KW-1185">Reference proteome</keyword>
<dbReference type="Proteomes" id="UP001141327">
    <property type="component" value="Unassembled WGS sequence"/>
</dbReference>
<dbReference type="NCBIfam" id="TIGR00231">
    <property type="entry name" value="small_GTP"/>
    <property type="match status" value="1"/>
</dbReference>
<keyword evidence="1 3" id="KW-0547">Nucleotide-binding</keyword>
<dbReference type="InterPro" id="IPR006689">
    <property type="entry name" value="Small_GTPase_ARF/SAR"/>
</dbReference>
<keyword evidence="2 3" id="KW-0342">GTP-binding</keyword>
<sequence>MGHLFSRLFSTISKKDIRVLIIGLDNAGKTTILYRMQLGQLTQTLPTVGLNVEELKFNGLKLTVWDLGGQATIRPYWKLYYQNCGAIVFVVDSSDTRRLGVSRQELFAMLQEEELQRLPVLIFANKMDLPGALSVAAITEQMHLTEIRDRPYHIQQSSAVDGRGLAEGFTWLTNQLK</sequence>
<evidence type="ECO:0000256" key="1">
    <source>
        <dbReference type="ARBA" id="ARBA00022741"/>
    </source>
</evidence>
<dbReference type="SMART" id="SM00177">
    <property type="entry name" value="ARF"/>
    <property type="match status" value="1"/>
</dbReference>
<comment type="similarity">
    <text evidence="3">Belongs to the small GTPase superfamily. Arf family.</text>
</comment>
<evidence type="ECO:0000256" key="2">
    <source>
        <dbReference type="ARBA" id="ARBA00023134"/>
    </source>
</evidence>
<dbReference type="PANTHER" id="PTHR11711">
    <property type="entry name" value="ADP RIBOSYLATION FACTOR-RELATED"/>
    <property type="match status" value="1"/>
</dbReference>
<accession>A0ABQ8URT8</accession>
<dbReference type="InterPro" id="IPR027417">
    <property type="entry name" value="P-loop_NTPase"/>
</dbReference>
<protein>
    <submittedName>
        <fullName evidence="4">ADP-ribosylation factor 1</fullName>
    </submittedName>
</protein>
<gene>
    <name evidence="4" type="ORF">PAPYR_3790</name>
</gene>
<dbReference type="SUPFAM" id="SSF52540">
    <property type="entry name" value="P-loop containing nucleoside triphosphate hydrolases"/>
    <property type="match status" value="1"/>
</dbReference>
<dbReference type="InterPro" id="IPR005225">
    <property type="entry name" value="Small_GTP-bd"/>
</dbReference>
<dbReference type="InterPro" id="IPR024156">
    <property type="entry name" value="Small_GTPase_ARF"/>
</dbReference>